<dbReference type="OrthoDB" id="258143at2759"/>
<comment type="subcellular location">
    <subcellularLocation>
        <location evidence="8">Nucleus</location>
    </subcellularLocation>
</comment>
<feature type="region of interest" description="Disordered" evidence="9">
    <location>
        <begin position="869"/>
        <end position="952"/>
    </location>
</feature>
<evidence type="ECO:0000256" key="7">
    <source>
        <dbReference type="ARBA" id="ARBA00023211"/>
    </source>
</evidence>
<protein>
    <recommendedName>
        <fullName evidence="8">Fanconi-associated nuclease</fullName>
        <ecNumber evidence="8">3.1.4.1</ecNumber>
    </recommendedName>
</protein>
<comment type="function">
    <text evidence="8">Nuclease required for the repair of DNA interstrand cross-links (ICL). Acts as a 5'-3' exonuclease that anchors at a cut end of DNA and cleaves DNA successively at every third nucleotide, allowing to excise an ICL from one strand through flanking incisions.</text>
</comment>
<evidence type="ECO:0000256" key="6">
    <source>
        <dbReference type="ARBA" id="ARBA00022842"/>
    </source>
</evidence>
<dbReference type="GO" id="GO:0070336">
    <property type="term" value="F:flap-structured DNA binding"/>
    <property type="evidence" value="ECO:0007669"/>
    <property type="project" value="TreeGrafter"/>
</dbReference>
<comment type="caution">
    <text evidence="11">The sequence shown here is derived from an EMBL/GenBank/DDBJ whole genome shotgun (WGS) entry which is preliminary data.</text>
</comment>
<dbReference type="EC" id="3.1.4.1" evidence="8"/>
<dbReference type="InterPro" id="IPR011856">
    <property type="entry name" value="tRNA_endonuc-like_dom_sf"/>
</dbReference>
<dbReference type="GO" id="GO:0046872">
    <property type="term" value="F:metal ion binding"/>
    <property type="evidence" value="ECO:0007669"/>
    <property type="project" value="UniProtKB-KW"/>
</dbReference>
<gene>
    <name evidence="11" type="ORF">BJ322DRAFT_1031543</name>
</gene>
<name>A0A9P6HS90_9AGAM</name>
<keyword evidence="7 8" id="KW-0464">Manganese</keyword>
<keyword evidence="3 8" id="KW-0540">Nuclease</keyword>
<dbReference type="Pfam" id="PF08774">
    <property type="entry name" value="VRR_NUC"/>
    <property type="match status" value="1"/>
</dbReference>
<dbReference type="PANTHER" id="PTHR15749">
    <property type="entry name" value="FANCONI-ASSOCIATED NUCLEASE 1"/>
    <property type="match status" value="1"/>
</dbReference>
<organism evidence="11 12">
    <name type="scientific">Thelephora terrestris</name>
    <dbReference type="NCBI Taxonomy" id="56493"/>
    <lineage>
        <taxon>Eukaryota</taxon>
        <taxon>Fungi</taxon>
        <taxon>Dikarya</taxon>
        <taxon>Basidiomycota</taxon>
        <taxon>Agaricomycotina</taxon>
        <taxon>Agaricomycetes</taxon>
        <taxon>Thelephorales</taxon>
        <taxon>Thelephoraceae</taxon>
        <taxon>Thelephora</taxon>
    </lineage>
</organism>
<feature type="region of interest" description="Disordered" evidence="9">
    <location>
        <begin position="435"/>
        <end position="455"/>
    </location>
</feature>
<keyword evidence="12" id="KW-1185">Reference proteome</keyword>
<evidence type="ECO:0000313" key="12">
    <source>
        <dbReference type="Proteomes" id="UP000736335"/>
    </source>
</evidence>
<keyword evidence="6 8" id="KW-0460">Magnesium</keyword>
<evidence type="ECO:0000256" key="8">
    <source>
        <dbReference type="RuleBase" id="RU365033"/>
    </source>
</evidence>
<keyword evidence="8" id="KW-0234">DNA repair</keyword>
<comment type="similarity">
    <text evidence="2 8">Belongs to the FAN1 family.</text>
</comment>
<evidence type="ECO:0000256" key="5">
    <source>
        <dbReference type="ARBA" id="ARBA00022801"/>
    </source>
</evidence>
<dbReference type="SMART" id="SM00990">
    <property type="entry name" value="VRR_NUC"/>
    <property type="match status" value="1"/>
</dbReference>
<dbReference type="CDD" id="cd22326">
    <property type="entry name" value="FAN1-like"/>
    <property type="match status" value="1"/>
</dbReference>
<dbReference type="EMBL" id="WIUZ02000001">
    <property type="protein sequence ID" value="KAF9792817.1"/>
    <property type="molecule type" value="Genomic_DNA"/>
</dbReference>
<dbReference type="Pfam" id="PF21170">
    <property type="entry name" value="FAN1_TPR"/>
    <property type="match status" value="1"/>
</dbReference>
<dbReference type="GO" id="GO:0036297">
    <property type="term" value="P:interstrand cross-link repair"/>
    <property type="evidence" value="ECO:0007669"/>
    <property type="project" value="InterPro"/>
</dbReference>
<feature type="domain" description="VRR-NUC" evidence="10">
    <location>
        <begin position="749"/>
        <end position="865"/>
    </location>
</feature>
<dbReference type="GO" id="GO:0008409">
    <property type="term" value="F:5'-3' exonuclease activity"/>
    <property type="evidence" value="ECO:0007669"/>
    <property type="project" value="TreeGrafter"/>
</dbReference>
<dbReference type="GO" id="GO:0004528">
    <property type="term" value="F:phosphodiesterase I activity"/>
    <property type="evidence" value="ECO:0007669"/>
    <property type="project" value="UniProtKB-EC"/>
</dbReference>
<reference evidence="11" key="1">
    <citation type="journal article" date="2020" name="Nat. Commun.">
        <title>Large-scale genome sequencing of mycorrhizal fungi provides insights into the early evolution of symbiotic traits.</title>
        <authorList>
            <person name="Miyauchi S."/>
            <person name="Kiss E."/>
            <person name="Kuo A."/>
            <person name="Drula E."/>
            <person name="Kohler A."/>
            <person name="Sanchez-Garcia M."/>
            <person name="Morin E."/>
            <person name="Andreopoulos B."/>
            <person name="Barry K.W."/>
            <person name="Bonito G."/>
            <person name="Buee M."/>
            <person name="Carver A."/>
            <person name="Chen C."/>
            <person name="Cichocki N."/>
            <person name="Clum A."/>
            <person name="Culley D."/>
            <person name="Crous P.W."/>
            <person name="Fauchery L."/>
            <person name="Girlanda M."/>
            <person name="Hayes R.D."/>
            <person name="Keri Z."/>
            <person name="LaButti K."/>
            <person name="Lipzen A."/>
            <person name="Lombard V."/>
            <person name="Magnuson J."/>
            <person name="Maillard F."/>
            <person name="Murat C."/>
            <person name="Nolan M."/>
            <person name="Ohm R.A."/>
            <person name="Pangilinan J."/>
            <person name="Pereira M.F."/>
            <person name="Perotto S."/>
            <person name="Peter M."/>
            <person name="Pfister S."/>
            <person name="Riley R."/>
            <person name="Sitrit Y."/>
            <person name="Stielow J.B."/>
            <person name="Szollosi G."/>
            <person name="Zifcakova L."/>
            <person name="Stursova M."/>
            <person name="Spatafora J.W."/>
            <person name="Tedersoo L."/>
            <person name="Vaario L.M."/>
            <person name="Yamada A."/>
            <person name="Yan M."/>
            <person name="Wang P."/>
            <person name="Xu J."/>
            <person name="Bruns T."/>
            <person name="Baldrian P."/>
            <person name="Vilgalys R."/>
            <person name="Dunand C."/>
            <person name="Henrissat B."/>
            <person name="Grigoriev I.V."/>
            <person name="Hibbett D."/>
            <person name="Nagy L.G."/>
            <person name="Martin F.M."/>
        </authorList>
    </citation>
    <scope>NUCLEOTIDE SEQUENCE</scope>
    <source>
        <strain evidence="11">UH-Tt-Lm1</strain>
    </source>
</reference>
<evidence type="ECO:0000256" key="2">
    <source>
        <dbReference type="ARBA" id="ARBA00005533"/>
    </source>
</evidence>
<feature type="compositionally biased region" description="Basic residues" evidence="9">
    <location>
        <begin position="925"/>
        <end position="936"/>
    </location>
</feature>
<accession>A0A9P6HS90</accession>
<evidence type="ECO:0000256" key="4">
    <source>
        <dbReference type="ARBA" id="ARBA00022723"/>
    </source>
</evidence>
<dbReference type="InterPro" id="IPR033315">
    <property type="entry name" value="Fan1-like"/>
</dbReference>
<dbReference type="AlphaFoldDB" id="A0A9P6HS90"/>
<keyword evidence="5 8" id="KW-0378">Hydrolase</keyword>
<dbReference type="Proteomes" id="UP000736335">
    <property type="component" value="Unassembled WGS sequence"/>
</dbReference>
<keyword evidence="8" id="KW-0227">DNA damage</keyword>
<keyword evidence="4 8" id="KW-0479">Metal-binding</keyword>
<dbReference type="GO" id="GO:0017108">
    <property type="term" value="F:5'-flap endonuclease activity"/>
    <property type="evidence" value="ECO:0007669"/>
    <property type="project" value="TreeGrafter"/>
</dbReference>
<dbReference type="InterPro" id="IPR049126">
    <property type="entry name" value="FAN1-like_TPR"/>
</dbReference>
<evidence type="ECO:0000256" key="9">
    <source>
        <dbReference type="SAM" id="MobiDB-lite"/>
    </source>
</evidence>
<evidence type="ECO:0000256" key="1">
    <source>
        <dbReference type="ARBA" id="ARBA00000983"/>
    </source>
</evidence>
<comment type="catalytic activity">
    <reaction evidence="1 8">
        <text>Hydrolytically removes 5'-nucleotides successively from the 3'-hydroxy termini of 3'-hydroxy-terminated oligonucleotides.</text>
        <dbReference type="EC" id="3.1.4.1"/>
    </reaction>
</comment>
<comment type="cofactor">
    <cofactor evidence="8">
        <name>Mg(2+)</name>
        <dbReference type="ChEBI" id="CHEBI:18420"/>
    </cofactor>
    <cofactor evidence="8">
        <name>Mn(2+)</name>
        <dbReference type="ChEBI" id="CHEBI:29035"/>
    </cofactor>
</comment>
<proteinExistence type="inferred from homology"/>
<dbReference type="PANTHER" id="PTHR15749:SF4">
    <property type="entry name" value="FANCONI-ASSOCIATED NUCLEASE 1"/>
    <property type="match status" value="1"/>
</dbReference>
<reference evidence="11" key="2">
    <citation type="submission" date="2020-11" db="EMBL/GenBank/DDBJ databases">
        <authorList>
            <consortium name="DOE Joint Genome Institute"/>
            <person name="Kuo A."/>
            <person name="Miyauchi S."/>
            <person name="Kiss E."/>
            <person name="Drula E."/>
            <person name="Kohler A."/>
            <person name="Sanchez-Garcia M."/>
            <person name="Andreopoulos B."/>
            <person name="Barry K.W."/>
            <person name="Bonito G."/>
            <person name="Buee M."/>
            <person name="Carver A."/>
            <person name="Chen C."/>
            <person name="Cichocki N."/>
            <person name="Clum A."/>
            <person name="Culley D."/>
            <person name="Crous P.W."/>
            <person name="Fauchery L."/>
            <person name="Girlanda M."/>
            <person name="Hayes R."/>
            <person name="Keri Z."/>
            <person name="Labutti K."/>
            <person name="Lipzen A."/>
            <person name="Lombard V."/>
            <person name="Magnuson J."/>
            <person name="Maillard F."/>
            <person name="Morin E."/>
            <person name="Murat C."/>
            <person name="Nolan M."/>
            <person name="Ohm R."/>
            <person name="Pangilinan J."/>
            <person name="Pereira M."/>
            <person name="Perotto S."/>
            <person name="Peter M."/>
            <person name="Riley R."/>
            <person name="Sitrit Y."/>
            <person name="Stielow B."/>
            <person name="Szollosi G."/>
            <person name="Zifcakova L."/>
            <person name="Stursova M."/>
            <person name="Spatafora J.W."/>
            <person name="Tedersoo L."/>
            <person name="Vaario L.-M."/>
            <person name="Yamada A."/>
            <person name="Yan M."/>
            <person name="Wang P."/>
            <person name="Xu J."/>
            <person name="Bruns T."/>
            <person name="Baldrian P."/>
            <person name="Vilgalys R."/>
            <person name="Henrissat B."/>
            <person name="Grigoriev I.V."/>
            <person name="Hibbett D."/>
            <person name="Nagy L.G."/>
            <person name="Martin F.M."/>
        </authorList>
    </citation>
    <scope>NUCLEOTIDE SEQUENCE</scope>
    <source>
        <strain evidence="11">UH-Tt-Lm1</strain>
    </source>
</reference>
<dbReference type="InterPro" id="IPR014883">
    <property type="entry name" value="VRR_NUC"/>
</dbReference>
<sequence>MASTAVDSSINFIIAGDEDLQMDGQDDPVQEERQQEMYTHVFEEMMRTVLSNEGHLFNQDERLIFTRYGKLSSDARHILIRLCTRKPEKWFRLRDLDGYGYRKRFGDRIPDIMNDLCRDLVKPIVEGPDPESEVEVIDLIGDDDEGSTENADSPLTQTVPVPVLPPSLHVPPIQDHTANNARTNAVPVVTVKAETVEVQITIEDTPLALGASSIKVETTGREDLNSPTPSMPNSFSSEVAPKIEEMSQPGPSCLPPQPWEYIVVARDEEHAPIEDLLNCLAVEELQALVKSLKVKCASKKKHEMIRALLTTSSNQSTLSFFTSKARQKGKARLTLLPCRNSQVSRLRKLVMDMLVKCIRIEPLLRELFLRMQLVYYRSTQYTTQLLTASILAYSKKRNYEDYKAHRTADIWDSREELIAYEDALKLEAEVDNLMNDGGGRRSTSAEPGTVGDDNTKAASHRMVQQKFETIYPVWKQLIKEPWADRRGLERFEYGYVWTRIVCKARHSLGSLGEYQYELDVIEDLLAQVRWRRGRRGAWHDRRVLLLTRYLKDPARAKDAAEAGLKDLFTHSIYRPKLQGRLAKLEKQLKTPPECCHVPEPGLADAQETFVFGTRVRHSADALHLDHMMRPKNTIHLHFPVVGSSRVDKTQAQQVRPVNNTGKSRWEGKDDEVVTVEELSLQYYEDEGWKGLHSEGRIVYTIFGMLFWDIIFATIPGAFETPFQAAPLDIDTDTFYHSRRELFEKRLEEIKQGKAREIIRTVDLQHRDVQTLCIGVRWDLVEKEDLENIVEYFGGEQLCEISRIISEEYRTRGGGLPDLFLWHDENRCCKFVEVKGPGDKLSESQKTWIDLMVRSGISVEVCHVLEEGSEPPKKVLTKGPKAKEKATPKYKAKSKKRKRDPYSDTGEEEEWTEQSSPESSQDAWGRKPRKRSKKPQRSKPEQPNTTRYSSPEL</sequence>
<feature type="compositionally biased region" description="Basic residues" evidence="9">
    <location>
        <begin position="887"/>
        <end position="898"/>
    </location>
</feature>
<evidence type="ECO:0000256" key="3">
    <source>
        <dbReference type="ARBA" id="ARBA00022722"/>
    </source>
</evidence>
<evidence type="ECO:0000313" key="11">
    <source>
        <dbReference type="EMBL" id="KAF9792817.1"/>
    </source>
</evidence>
<dbReference type="GO" id="GO:0005634">
    <property type="term" value="C:nucleus"/>
    <property type="evidence" value="ECO:0007669"/>
    <property type="project" value="UniProtKB-SubCell"/>
</dbReference>
<keyword evidence="8" id="KW-0539">Nucleus</keyword>
<dbReference type="InterPro" id="IPR049132">
    <property type="entry name" value="FAN1-like_euk"/>
</dbReference>
<feature type="compositionally biased region" description="Polar residues" evidence="9">
    <location>
        <begin position="940"/>
        <end position="952"/>
    </location>
</feature>
<dbReference type="Gene3D" id="3.40.1350.10">
    <property type="match status" value="1"/>
</dbReference>
<evidence type="ECO:0000259" key="10">
    <source>
        <dbReference type="SMART" id="SM00990"/>
    </source>
</evidence>